<dbReference type="InterPro" id="IPR046858">
    <property type="entry name" value="ChrB_N"/>
</dbReference>
<proteinExistence type="predicted"/>
<feature type="domain" description="ChrB C-terminal" evidence="1">
    <location>
        <begin position="176"/>
        <end position="303"/>
    </location>
</feature>
<sequence>MNWLLLVLGLPTANATERMRAWRALKACGAAVLRDGVYLLPDQKAGRAALEAIEHNVLAINGTALLFPVQQPVERFAALFDRAEEYGKLREEISTCHAELSPDNALQTARQVRKLRKSFGQVAAIDFFPGDAREKVDLALRDLETAISRALSPDEPSGHEIPIERLVRADFQGRRWATRRRPWVDRLASAWLIRRFIDSDARILWLESPGDCPEDTLGFDFDGATFSHNGQRVTFETLQASFQLEAPGLRRLAELVHYLDVGGAQPAEASGIERVLAGLRESITDDDQLFHTAAGVFDGLLTAFASEEKNHG</sequence>
<evidence type="ECO:0000313" key="3">
    <source>
        <dbReference type="EMBL" id="QIE88379.1"/>
    </source>
</evidence>
<reference evidence="3 4" key="1">
    <citation type="submission" date="2020-02" db="EMBL/GenBank/DDBJ databases">
        <title>Integrative conjugative elements (ICEs) and plasmids drive adaptation of Pseudomonas nitroreducens strain HBP1 to wastewater environment.</title>
        <authorList>
            <person name="Sentchilo V."/>
            <person name="Carraro N."/>
            <person name="Bertelli C."/>
            <person name="van der Meer J.R."/>
        </authorList>
    </citation>
    <scope>NUCLEOTIDE SEQUENCE [LARGE SCALE GENOMIC DNA]</scope>
    <source>
        <strain evidence="3 4">HBP1</strain>
    </source>
</reference>
<gene>
    <name evidence="3" type="ORF">G5B91_19710</name>
</gene>
<dbReference type="Proteomes" id="UP000501063">
    <property type="component" value="Chromosome"/>
</dbReference>
<dbReference type="KEGG" id="pnt:G5B91_19710"/>
<evidence type="ECO:0000259" key="2">
    <source>
        <dbReference type="Pfam" id="PF20229"/>
    </source>
</evidence>
<dbReference type="AlphaFoldDB" id="A0A6G6IZ88"/>
<dbReference type="Pfam" id="PF20229">
    <property type="entry name" value="ChrB_N"/>
    <property type="match status" value="1"/>
</dbReference>
<dbReference type="Pfam" id="PF09828">
    <property type="entry name" value="ChrB_C"/>
    <property type="match status" value="1"/>
</dbReference>
<name>A0A6G6IZ88_PSENT</name>
<dbReference type="RefSeq" id="WP_024766873.1">
    <property type="nucleotide sequence ID" value="NZ_CP049140.1"/>
</dbReference>
<feature type="domain" description="ChrB N-terminal" evidence="2">
    <location>
        <begin position="18"/>
        <end position="100"/>
    </location>
</feature>
<protein>
    <submittedName>
        <fullName evidence="3">Chromate resistance protein</fullName>
    </submittedName>
</protein>
<evidence type="ECO:0000259" key="1">
    <source>
        <dbReference type="Pfam" id="PF09828"/>
    </source>
</evidence>
<organism evidence="3 4">
    <name type="scientific">Pseudomonas nitroreducens</name>
    <dbReference type="NCBI Taxonomy" id="46680"/>
    <lineage>
        <taxon>Bacteria</taxon>
        <taxon>Pseudomonadati</taxon>
        <taxon>Pseudomonadota</taxon>
        <taxon>Gammaproteobacteria</taxon>
        <taxon>Pseudomonadales</taxon>
        <taxon>Pseudomonadaceae</taxon>
        <taxon>Pseudomonas</taxon>
    </lineage>
</organism>
<evidence type="ECO:0000313" key="4">
    <source>
        <dbReference type="Proteomes" id="UP000501063"/>
    </source>
</evidence>
<dbReference type="EMBL" id="CP049140">
    <property type="protein sequence ID" value="QIE88379.1"/>
    <property type="molecule type" value="Genomic_DNA"/>
</dbReference>
<accession>A0A6G6IZ88</accession>
<dbReference type="InterPro" id="IPR018634">
    <property type="entry name" value="ChrB_C"/>
</dbReference>